<feature type="signal peptide" evidence="1">
    <location>
        <begin position="1"/>
        <end position="16"/>
    </location>
</feature>
<keyword evidence="2" id="KW-1185">Reference proteome</keyword>
<dbReference type="WBParaSite" id="HCON_00132920-00001">
    <property type="protein sequence ID" value="HCON_00132920-00001"/>
    <property type="gene ID" value="HCON_00132920"/>
</dbReference>
<keyword evidence="1" id="KW-0732">Signal</keyword>
<name>A0A7I4YQV0_HAECO</name>
<evidence type="ECO:0000313" key="2">
    <source>
        <dbReference type="Proteomes" id="UP000025227"/>
    </source>
</evidence>
<accession>A0A7I4YQV0</accession>
<feature type="chain" id="PRO_5029897466" evidence="1">
    <location>
        <begin position="17"/>
        <end position="102"/>
    </location>
</feature>
<dbReference type="Proteomes" id="UP000025227">
    <property type="component" value="Unplaced"/>
</dbReference>
<dbReference type="OMA" id="NSMEAFA"/>
<organism evidence="2 3">
    <name type="scientific">Haemonchus contortus</name>
    <name type="common">Barber pole worm</name>
    <dbReference type="NCBI Taxonomy" id="6289"/>
    <lineage>
        <taxon>Eukaryota</taxon>
        <taxon>Metazoa</taxon>
        <taxon>Ecdysozoa</taxon>
        <taxon>Nematoda</taxon>
        <taxon>Chromadorea</taxon>
        <taxon>Rhabditida</taxon>
        <taxon>Rhabditina</taxon>
        <taxon>Rhabditomorpha</taxon>
        <taxon>Strongyloidea</taxon>
        <taxon>Trichostrongylidae</taxon>
        <taxon>Haemonchus</taxon>
    </lineage>
</organism>
<evidence type="ECO:0000313" key="3">
    <source>
        <dbReference type="WBParaSite" id="HCON_00132920-00001"/>
    </source>
</evidence>
<dbReference type="AlphaFoldDB" id="A0A7I4YQV0"/>
<evidence type="ECO:0000256" key="1">
    <source>
        <dbReference type="SAM" id="SignalP"/>
    </source>
</evidence>
<protein>
    <submittedName>
        <fullName evidence="3">Conserved secreted protein</fullName>
    </submittedName>
</protein>
<proteinExistence type="predicted"/>
<sequence length="102" mass="11339">MLRLIVLIALPFLALCFPYYGTNFIPPPYPPPYYSDPMRPKLSVAKTREFLEGNSMEAFARRVKRQYYYGGYPYGYSNPVGTGSAWANGGGVVGNVISFLVG</sequence>
<reference evidence="3" key="1">
    <citation type="submission" date="2020-12" db="UniProtKB">
        <authorList>
            <consortium name="WormBaseParasite"/>
        </authorList>
    </citation>
    <scope>IDENTIFICATION</scope>
    <source>
        <strain evidence="3">MHco3</strain>
    </source>
</reference>